<name>A0A3E2N9Z5_9FIRM</name>
<dbReference type="RefSeq" id="WP_117418058.1">
    <property type="nucleotide sequence ID" value="NZ_QOHO01000052.1"/>
</dbReference>
<evidence type="ECO:0000313" key="3">
    <source>
        <dbReference type="Proteomes" id="UP000260680"/>
    </source>
</evidence>
<dbReference type="OrthoDB" id="1692525at2"/>
<protein>
    <submittedName>
        <fullName evidence="2">Uncharacterized protein</fullName>
    </submittedName>
</protein>
<dbReference type="EMBL" id="QOHO01000052">
    <property type="protein sequence ID" value="RFZ77827.1"/>
    <property type="molecule type" value="Genomic_DNA"/>
</dbReference>
<dbReference type="Proteomes" id="UP000260680">
    <property type="component" value="Unassembled WGS sequence"/>
</dbReference>
<dbReference type="AlphaFoldDB" id="A0A3E2N9Z5"/>
<evidence type="ECO:0000313" key="2">
    <source>
        <dbReference type="EMBL" id="RFZ77827.1"/>
    </source>
</evidence>
<accession>A0A3E2N9Z5</accession>
<gene>
    <name evidence="2" type="ORF">DS742_16380</name>
</gene>
<feature type="transmembrane region" description="Helical" evidence="1">
    <location>
        <begin position="666"/>
        <end position="694"/>
    </location>
</feature>
<feature type="transmembrane region" description="Helical" evidence="1">
    <location>
        <begin position="603"/>
        <end position="629"/>
    </location>
</feature>
<keyword evidence="1" id="KW-0812">Transmembrane</keyword>
<keyword evidence="1" id="KW-0472">Membrane</keyword>
<evidence type="ECO:0000256" key="1">
    <source>
        <dbReference type="SAM" id="Phobius"/>
    </source>
</evidence>
<proteinExistence type="predicted"/>
<feature type="transmembrane region" description="Helical" evidence="1">
    <location>
        <begin position="636"/>
        <end position="660"/>
    </location>
</feature>
<reference evidence="2 3" key="1">
    <citation type="submission" date="2018-07" db="EMBL/GenBank/DDBJ databases">
        <title>New species, Clostridium PI-S10-A1B.</title>
        <authorList>
            <person name="Krishna G."/>
            <person name="Summeta K."/>
            <person name="Shikha S."/>
            <person name="Prabhu P.B."/>
            <person name="Suresh K."/>
        </authorList>
    </citation>
    <scope>NUCLEOTIDE SEQUENCE [LARGE SCALE GENOMIC DNA]</scope>
    <source>
        <strain evidence="2 3">PI-S10-A1B</strain>
    </source>
</reference>
<organism evidence="2 3">
    <name type="scientific">Lacrimispora amygdalina</name>
    <dbReference type="NCBI Taxonomy" id="253257"/>
    <lineage>
        <taxon>Bacteria</taxon>
        <taxon>Bacillati</taxon>
        <taxon>Bacillota</taxon>
        <taxon>Clostridia</taxon>
        <taxon>Lachnospirales</taxon>
        <taxon>Lachnospiraceae</taxon>
        <taxon>Lacrimispora</taxon>
    </lineage>
</organism>
<sequence>MIDTTTELQIEIMSYDNLEKSVAYDLDRILFDLDSKIALLSNQADNLDYLVAIGSGVLCGLLDVLWVGDFSLERGRGIASEEIDSLVTKTAKLLGCKEDDLKSAVGFLEKKFQIPSDGNTPDFGGGLQHHLRDFAHHPTIVGLVFSFLTQFTYRSYGTDVNGVFKIADVTEASKQFIGKDVPSKILFGTITWFFHLVSDVAGSSGSVGKSGGTGIPGPLLALAKELSVLPVFKNINVGDNSLSVFLSKLFNGTLLAGHDESGRIIKDTVVKFDLRGELGVGIELGRQAIPVVANECIVRSFYFIRRLAMEIRENDICSVTGLKQIEWSKVKPLNNPTISRMLTISTGVFTTVDVGEAIIAQKYWVSINYVGIGRFAVAIGEDVTWCLKARNIKNIRQMYEDIKRFTYTQSDENIYKRMGADMNIDKLGLTVEQTEILYNLEYYKTLNDIQSTKLLVNNEGVKRLKQDWLDEWKGYISKGFSSFLQIEDAELHWYTEQELIRKFEENEPQNTWFRLVLLEAMLFEPYYPLELEKDKKGNDIPSKKFKDLQNIINGYKKGIGDDYLDSFFSGSYYSKGYIKRLRKCYDKVLRELNEVLKTVITSLSITAVIAIAAIATAGAFAPAIAVALVGSNFAGLSGAALTSACLAYLGGGAIAIGGGGMAGGTIAVVGGGAVLGFGVGAGIGGAVGAVGLLGKQNTILQSAKLLISIREIFLNDEHDTVYSNSVYEQYVQNIMDIEKGIVELKLQADVASGKEKKDLKGRIKKAEESAEAMKIARKNLRKFMSSFEIGLSQE</sequence>
<comment type="caution">
    <text evidence="2">The sequence shown here is derived from an EMBL/GenBank/DDBJ whole genome shotgun (WGS) entry which is preliminary data.</text>
</comment>
<keyword evidence="1" id="KW-1133">Transmembrane helix</keyword>